<feature type="chain" id="PRO_5026829912" evidence="2">
    <location>
        <begin position="25"/>
        <end position="154"/>
    </location>
</feature>
<protein>
    <submittedName>
        <fullName evidence="3">Amidohydrolase</fullName>
    </submittedName>
</protein>
<name>A0A6N4DH05_9GAMM</name>
<dbReference type="InterPro" id="IPR011042">
    <property type="entry name" value="6-blade_b-propeller_TolB-like"/>
</dbReference>
<dbReference type="GO" id="GO:0016787">
    <property type="term" value="F:hydrolase activity"/>
    <property type="evidence" value="ECO:0007669"/>
    <property type="project" value="UniProtKB-KW"/>
</dbReference>
<sequence>MKLSTLALCVGVALSTSVPLQLHAQESEEAPKWDVNNPQGEFKDIQINVNEGTWMNVDMSPDGKYIVFDLLGDIYRIPAKGGDAELLVGGIAWNMQPVYSPNGEYIAYTSDADGGDNIWIMDADGSNQRQVTKETFRLLNSPAWSPDSEYLVAR</sequence>
<dbReference type="PANTHER" id="PTHR36842:SF1">
    <property type="entry name" value="PROTEIN TOLB"/>
    <property type="match status" value="1"/>
</dbReference>
<dbReference type="SUPFAM" id="SSF69304">
    <property type="entry name" value="Tricorn protease N-terminal domain"/>
    <property type="match status" value="1"/>
</dbReference>
<reference evidence="3 4" key="1">
    <citation type="submission" date="2018-03" db="EMBL/GenBank/DDBJ databases">
        <title>Cross-interface Injection: A General Nanoliter Liquid Handling Method Applied to Single Cells Genome Amplification Automated Nanoliter Liquid Handling Applied to Single Cell Multiple Displacement Amplification.</title>
        <authorList>
            <person name="Yun J."/>
            <person name="Xu P."/>
            <person name="Xu J."/>
            <person name="Dai X."/>
            <person name="Wang Y."/>
            <person name="Zheng X."/>
            <person name="Cao C."/>
            <person name="Yi Q."/>
            <person name="Zhu Y."/>
            <person name="Wang L."/>
            <person name="Dong Z."/>
            <person name="Huang Y."/>
            <person name="Huang L."/>
            <person name="Du W."/>
        </authorList>
    </citation>
    <scope>NUCLEOTIDE SEQUENCE [LARGE SCALE GENOMIC DNA]</scope>
    <source>
        <strain evidence="3 4">A9-4</strain>
    </source>
</reference>
<evidence type="ECO:0000256" key="1">
    <source>
        <dbReference type="ARBA" id="ARBA00009820"/>
    </source>
</evidence>
<dbReference type="Proteomes" id="UP000241514">
    <property type="component" value="Unassembled WGS sequence"/>
</dbReference>
<dbReference type="EMBL" id="PYVG01000183">
    <property type="protein sequence ID" value="PTB87716.1"/>
    <property type="molecule type" value="Genomic_DNA"/>
</dbReference>
<evidence type="ECO:0000313" key="4">
    <source>
        <dbReference type="Proteomes" id="UP000241514"/>
    </source>
</evidence>
<comment type="similarity">
    <text evidence="1">Belongs to the TolB family.</text>
</comment>
<keyword evidence="3" id="KW-0378">Hydrolase</keyword>
<evidence type="ECO:0000313" key="3">
    <source>
        <dbReference type="EMBL" id="PTB87716.1"/>
    </source>
</evidence>
<feature type="non-terminal residue" evidence="3">
    <location>
        <position position="154"/>
    </location>
</feature>
<evidence type="ECO:0000256" key="2">
    <source>
        <dbReference type="SAM" id="SignalP"/>
    </source>
</evidence>
<dbReference type="PANTHER" id="PTHR36842">
    <property type="entry name" value="PROTEIN TOLB HOMOLOG"/>
    <property type="match status" value="1"/>
</dbReference>
<dbReference type="InterPro" id="IPR011659">
    <property type="entry name" value="WD40"/>
</dbReference>
<dbReference type="Pfam" id="PF07676">
    <property type="entry name" value="PD40"/>
    <property type="match status" value="1"/>
</dbReference>
<feature type="signal peptide" evidence="2">
    <location>
        <begin position="1"/>
        <end position="24"/>
    </location>
</feature>
<gene>
    <name evidence="3" type="ORF">C9928_07405</name>
</gene>
<accession>A0A6N4DH05</accession>
<proteinExistence type="inferred from homology"/>
<keyword evidence="2" id="KW-0732">Signal</keyword>
<organism evidence="3 4">
    <name type="scientific">Pseudidiomarina aestuarii</name>
    <dbReference type="NCBI Taxonomy" id="624146"/>
    <lineage>
        <taxon>Bacteria</taxon>
        <taxon>Pseudomonadati</taxon>
        <taxon>Pseudomonadota</taxon>
        <taxon>Gammaproteobacteria</taxon>
        <taxon>Alteromonadales</taxon>
        <taxon>Idiomarinaceae</taxon>
        <taxon>Pseudidiomarina</taxon>
    </lineage>
</organism>
<dbReference type="AlphaFoldDB" id="A0A6N4DH05"/>
<dbReference type="Gene3D" id="2.120.10.30">
    <property type="entry name" value="TolB, C-terminal domain"/>
    <property type="match status" value="1"/>
</dbReference>
<comment type="caution">
    <text evidence="3">The sequence shown here is derived from an EMBL/GenBank/DDBJ whole genome shotgun (WGS) entry which is preliminary data.</text>
</comment>